<organism evidence="9 10">
    <name type="scientific">Actinacidiphila oryziradicis</name>
    <dbReference type="NCBI Taxonomy" id="2571141"/>
    <lineage>
        <taxon>Bacteria</taxon>
        <taxon>Bacillati</taxon>
        <taxon>Actinomycetota</taxon>
        <taxon>Actinomycetes</taxon>
        <taxon>Kitasatosporales</taxon>
        <taxon>Streptomycetaceae</taxon>
        <taxon>Actinacidiphila</taxon>
    </lineage>
</organism>
<feature type="transmembrane region" description="Helical" evidence="8">
    <location>
        <begin position="32"/>
        <end position="51"/>
    </location>
</feature>
<comment type="caution">
    <text evidence="9">The sequence shown here is derived from an EMBL/GenBank/DDBJ whole genome shotgun (WGS) entry which is preliminary data.</text>
</comment>
<evidence type="ECO:0000256" key="6">
    <source>
        <dbReference type="ARBA" id="ARBA00022989"/>
    </source>
</evidence>
<sequence>MSADETSPAPVPAVAARRPDPDRRLSRSWFSIGFRAGLGALAAYWLVLAVQHVESTLMLVLLSLVIAISADPVVGWLTGRGLRRSWAVAAVIVGLFLFLGGLSTLFIAPVTNEITALVHKVPTWLQQLHDHQSLLGRLEDRYKITEKAKKQLGTDTSSLAGGLMGAGQLVATTVTGLFLVITLTMYFLAGLPTLKRFGLRFVAGSRREHAEALVDEILLRTGRYMLANLATSVIAGLATFIWLEVWGVPYPAALGVFVALMDLIPLVGSTLGGIVVSLVALVVSLPVAIATAVFYVVFRLAEDYLIMPRAMKFAIEVHPLVTILAVLAGGALEGVIGALLAIPVAVAIGLVLDDAVFPRIARR</sequence>
<feature type="transmembrane region" description="Helical" evidence="8">
    <location>
        <begin position="266"/>
        <end position="298"/>
    </location>
</feature>
<reference evidence="9 10" key="1">
    <citation type="submission" date="2019-04" db="EMBL/GenBank/DDBJ databases">
        <title>Streptomyces oryziradicis sp. nov., a novel actinomycete isolated from rhizosphere soil of rice (Oryza sativa L.).</title>
        <authorList>
            <person name="Li C."/>
        </authorList>
    </citation>
    <scope>NUCLEOTIDE SEQUENCE [LARGE SCALE GENOMIC DNA]</scope>
    <source>
        <strain evidence="9 10">NEAU-C40</strain>
    </source>
</reference>
<dbReference type="Proteomes" id="UP000305778">
    <property type="component" value="Unassembled WGS sequence"/>
</dbReference>
<keyword evidence="4" id="KW-1003">Cell membrane</keyword>
<feature type="transmembrane region" description="Helical" evidence="8">
    <location>
        <begin position="57"/>
        <end position="79"/>
    </location>
</feature>
<keyword evidence="6 8" id="KW-1133">Transmembrane helix</keyword>
<dbReference type="InterPro" id="IPR002549">
    <property type="entry name" value="AI-2E-like"/>
</dbReference>
<accession>A0A4U0SW09</accession>
<dbReference type="EMBL" id="SUMC01000049">
    <property type="protein sequence ID" value="TKA04695.1"/>
    <property type="molecule type" value="Genomic_DNA"/>
</dbReference>
<gene>
    <name evidence="9" type="ORF">FCI23_35060</name>
</gene>
<evidence type="ECO:0000256" key="5">
    <source>
        <dbReference type="ARBA" id="ARBA00022692"/>
    </source>
</evidence>
<evidence type="ECO:0000256" key="7">
    <source>
        <dbReference type="ARBA" id="ARBA00023136"/>
    </source>
</evidence>
<feature type="transmembrane region" description="Helical" evidence="8">
    <location>
        <begin position="226"/>
        <end position="246"/>
    </location>
</feature>
<keyword evidence="5 8" id="KW-0812">Transmembrane</keyword>
<feature type="transmembrane region" description="Helical" evidence="8">
    <location>
        <begin position="86"/>
        <end position="108"/>
    </location>
</feature>
<comment type="subcellular location">
    <subcellularLocation>
        <location evidence="1">Cell membrane</location>
        <topology evidence="1">Multi-pass membrane protein</topology>
    </subcellularLocation>
</comment>
<evidence type="ECO:0000313" key="9">
    <source>
        <dbReference type="EMBL" id="TKA04695.1"/>
    </source>
</evidence>
<evidence type="ECO:0000256" key="4">
    <source>
        <dbReference type="ARBA" id="ARBA00022475"/>
    </source>
</evidence>
<dbReference type="RefSeq" id="WP_136728213.1">
    <property type="nucleotide sequence ID" value="NZ_SUMC01000049.1"/>
</dbReference>
<protein>
    <submittedName>
        <fullName evidence="9">AI-2E family transporter</fullName>
    </submittedName>
</protein>
<proteinExistence type="inferred from homology"/>
<keyword evidence="3" id="KW-0813">Transport</keyword>
<feature type="transmembrane region" description="Helical" evidence="8">
    <location>
        <begin position="169"/>
        <end position="191"/>
    </location>
</feature>
<keyword evidence="10" id="KW-1185">Reference proteome</keyword>
<evidence type="ECO:0000256" key="8">
    <source>
        <dbReference type="SAM" id="Phobius"/>
    </source>
</evidence>
<dbReference type="PANTHER" id="PTHR21716">
    <property type="entry name" value="TRANSMEMBRANE PROTEIN"/>
    <property type="match status" value="1"/>
</dbReference>
<name>A0A4U0SW09_9ACTN</name>
<feature type="transmembrane region" description="Helical" evidence="8">
    <location>
        <begin position="335"/>
        <end position="357"/>
    </location>
</feature>
<comment type="similarity">
    <text evidence="2">Belongs to the autoinducer-2 exporter (AI-2E) (TC 2.A.86) family.</text>
</comment>
<evidence type="ECO:0000256" key="3">
    <source>
        <dbReference type="ARBA" id="ARBA00022448"/>
    </source>
</evidence>
<dbReference type="GO" id="GO:0005886">
    <property type="term" value="C:plasma membrane"/>
    <property type="evidence" value="ECO:0007669"/>
    <property type="project" value="UniProtKB-SubCell"/>
</dbReference>
<dbReference type="Pfam" id="PF01594">
    <property type="entry name" value="AI-2E_transport"/>
    <property type="match status" value="1"/>
</dbReference>
<keyword evidence="7 8" id="KW-0472">Membrane</keyword>
<dbReference type="OrthoDB" id="4016357at2"/>
<evidence type="ECO:0000256" key="1">
    <source>
        <dbReference type="ARBA" id="ARBA00004651"/>
    </source>
</evidence>
<dbReference type="PANTHER" id="PTHR21716:SF53">
    <property type="entry name" value="PERMEASE PERM-RELATED"/>
    <property type="match status" value="1"/>
</dbReference>
<evidence type="ECO:0000256" key="2">
    <source>
        <dbReference type="ARBA" id="ARBA00009773"/>
    </source>
</evidence>
<dbReference type="AlphaFoldDB" id="A0A4U0SW09"/>
<evidence type="ECO:0000313" key="10">
    <source>
        <dbReference type="Proteomes" id="UP000305778"/>
    </source>
</evidence>